<dbReference type="EMBL" id="FNYY01000015">
    <property type="protein sequence ID" value="SEJ95382.1"/>
    <property type="molecule type" value="Genomic_DNA"/>
</dbReference>
<sequence>MSLWKTLTLSLAASTALAGFVSADELNIVHGAVGRDQDVLRANLDRFEAETGHTVNIVSMPERTTDQFAQYKLWLAAQSADIDVYRLDVIWAPQLADHFIDLTEATADIIDQFVPAAVESQTVDGKLVALPMFLGAPALYYRADLLEKHGKPVPGTWEELTATAKEIMEAERAAGNSELWGYVYQGAAYEGLTCNAMEWIASYGGGQVVEPDGAISVNNEAAVEALTLAATWVGDIAPEGVLNYAEEDARGVFQSGNAVFMRNWNYAYALVTGEDSPIKDDVDVTTLPAGASGQGASILGGSHLGVARYSEHQDAAIELVRFLNDTESQRKRAIEASRPPTLSALYQDEEIGARQPFIPLWQPVIDNAIVRPSAPTKADYNEVSSEIWTAAHDVMSGEMEAGAAVARLNARLSRLKGAGW</sequence>
<dbReference type="InterPro" id="IPR006059">
    <property type="entry name" value="SBP"/>
</dbReference>
<dbReference type="Proteomes" id="UP000182932">
    <property type="component" value="Unassembled WGS sequence"/>
</dbReference>
<keyword evidence="6" id="KW-1185">Reference proteome</keyword>
<evidence type="ECO:0000313" key="6">
    <source>
        <dbReference type="Proteomes" id="UP000182932"/>
    </source>
</evidence>
<comment type="similarity">
    <text evidence="1">Belongs to the bacterial solute-binding protein 1 family.</text>
</comment>
<dbReference type="PANTHER" id="PTHR30061:SF50">
    <property type="entry name" value="MALTOSE_MALTODEXTRIN-BINDING PERIPLASMIC PROTEIN"/>
    <property type="match status" value="1"/>
</dbReference>
<dbReference type="AlphaFoldDB" id="A0A975ZPT1"/>
<feature type="signal peptide" evidence="4">
    <location>
        <begin position="1"/>
        <end position="18"/>
    </location>
</feature>
<evidence type="ECO:0000256" key="2">
    <source>
        <dbReference type="ARBA" id="ARBA00022448"/>
    </source>
</evidence>
<dbReference type="GO" id="GO:0015768">
    <property type="term" value="P:maltose transport"/>
    <property type="evidence" value="ECO:0007669"/>
    <property type="project" value="TreeGrafter"/>
</dbReference>
<name>A0A975ZPT1_9RHOB</name>
<dbReference type="GO" id="GO:0042956">
    <property type="term" value="P:maltodextrin transmembrane transport"/>
    <property type="evidence" value="ECO:0007669"/>
    <property type="project" value="TreeGrafter"/>
</dbReference>
<protein>
    <submittedName>
        <fullName evidence="5">Trehalose/maltose transport system substrate-binding protein</fullName>
    </submittedName>
</protein>
<dbReference type="SUPFAM" id="SSF53850">
    <property type="entry name" value="Periplasmic binding protein-like II"/>
    <property type="match status" value="1"/>
</dbReference>
<keyword evidence="3 4" id="KW-0732">Signal</keyword>
<comment type="caution">
    <text evidence="5">The sequence shown here is derived from an EMBL/GenBank/DDBJ whole genome shotgun (WGS) entry which is preliminary data.</text>
</comment>
<dbReference type="GeneID" id="80819820"/>
<dbReference type="PANTHER" id="PTHR30061">
    <property type="entry name" value="MALTOSE-BINDING PERIPLASMIC PROTEIN"/>
    <property type="match status" value="1"/>
</dbReference>
<proteinExistence type="inferred from homology"/>
<feature type="chain" id="PRO_5038136509" evidence="4">
    <location>
        <begin position="19"/>
        <end position="420"/>
    </location>
</feature>
<evidence type="ECO:0000256" key="4">
    <source>
        <dbReference type="SAM" id="SignalP"/>
    </source>
</evidence>
<reference evidence="5 6" key="1">
    <citation type="submission" date="2016-10" db="EMBL/GenBank/DDBJ databases">
        <authorList>
            <person name="Varghese N."/>
            <person name="Submissions S."/>
        </authorList>
    </citation>
    <scope>NUCLEOTIDE SEQUENCE [LARGE SCALE GENOMIC DNA]</scope>
    <source>
        <strain evidence="5 6">FF3</strain>
    </source>
</reference>
<dbReference type="GO" id="GO:1901982">
    <property type="term" value="F:maltose binding"/>
    <property type="evidence" value="ECO:0007669"/>
    <property type="project" value="TreeGrafter"/>
</dbReference>
<evidence type="ECO:0000313" key="5">
    <source>
        <dbReference type="EMBL" id="SEJ95382.1"/>
    </source>
</evidence>
<dbReference type="GO" id="GO:0055052">
    <property type="term" value="C:ATP-binding cassette (ABC) transporter complex, substrate-binding subunit-containing"/>
    <property type="evidence" value="ECO:0007669"/>
    <property type="project" value="TreeGrafter"/>
</dbReference>
<dbReference type="RefSeq" id="WP_074837758.1">
    <property type="nucleotide sequence ID" value="NZ_FNYY01000015.1"/>
</dbReference>
<dbReference type="Gene3D" id="3.40.190.10">
    <property type="entry name" value="Periplasmic binding protein-like II"/>
    <property type="match status" value="2"/>
</dbReference>
<keyword evidence="2" id="KW-0813">Transport</keyword>
<organism evidence="5 6">
    <name type="scientific">Marinovum algicola</name>
    <dbReference type="NCBI Taxonomy" id="42444"/>
    <lineage>
        <taxon>Bacteria</taxon>
        <taxon>Pseudomonadati</taxon>
        <taxon>Pseudomonadota</taxon>
        <taxon>Alphaproteobacteria</taxon>
        <taxon>Rhodobacterales</taxon>
        <taxon>Roseobacteraceae</taxon>
        <taxon>Marinovum</taxon>
    </lineage>
</organism>
<dbReference type="Pfam" id="PF01547">
    <property type="entry name" value="SBP_bac_1"/>
    <property type="match status" value="1"/>
</dbReference>
<evidence type="ECO:0000256" key="3">
    <source>
        <dbReference type="ARBA" id="ARBA00022729"/>
    </source>
</evidence>
<dbReference type="CDD" id="cd14750">
    <property type="entry name" value="PBP2_TMBP"/>
    <property type="match status" value="1"/>
</dbReference>
<gene>
    <name evidence="5" type="ORF">SAMN04487940_11520</name>
</gene>
<accession>A0A975ZPT1</accession>
<evidence type="ECO:0000256" key="1">
    <source>
        <dbReference type="ARBA" id="ARBA00008520"/>
    </source>
</evidence>